<dbReference type="RefSeq" id="WP_224123248.1">
    <property type="nucleotide sequence ID" value="NZ_JAIQZJ010000006.1"/>
</dbReference>
<name>A0ABS7UDB1_9ACTN</name>
<evidence type="ECO:0000313" key="3">
    <source>
        <dbReference type="Proteomes" id="UP000780875"/>
    </source>
</evidence>
<comment type="caution">
    <text evidence="2">The sequence shown here is derived from an EMBL/GenBank/DDBJ whole genome shotgun (WGS) entry which is preliminary data.</text>
</comment>
<proteinExistence type="predicted"/>
<accession>A0ABS7UDB1</accession>
<dbReference type="Proteomes" id="UP000780875">
    <property type="component" value="Unassembled WGS sequence"/>
</dbReference>
<dbReference type="SUPFAM" id="SSF63817">
    <property type="entry name" value="Sortase"/>
    <property type="match status" value="1"/>
</dbReference>
<dbReference type="InterPro" id="IPR023365">
    <property type="entry name" value="Sortase_dom-sf"/>
</dbReference>
<sequence length="221" mass="22292">MRPGVLGVAVAVAAIVAAAGAVLTVVLVARNDPPAPAGADAADGSGPATPTVTVPAGRAERAGIVAAEAPTAVRLPSGRSVPVVAVGSRHNGVLDVPADVRSAGWWSGGSRLGDPFGSTLIAGHVDSVDQGLGAYAELLSVRPRQRVVLSSPHLRQTFSIVSLDLVAKRDTADVRRLSAASGGRRLTLVTCAPPYDAGRGGYQRLAVVTARPLAAATRRAP</sequence>
<dbReference type="Pfam" id="PF04203">
    <property type="entry name" value="Sortase"/>
    <property type="match status" value="1"/>
</dbReference>
<keyword evidence="1" id="KW-0378">Hydrolase</keyword>
<evidence type="ECO:0000313" key="2">
    <source>
        <dbReference type="EMBL" id="MBZ5738877.1"/>
    </source>
</evidence>
<dbReference type="CDD" id="cd05829">
    <property type="entry name" value="Sortase_F"/>
    <property type="match status" value="1"/>
</dbReference>
<organism evidence="2 3">
    <name type="scientific">Nocardioides mangrovi</name>
    <dbReference type="NCBI Taxonomy" id="2874580"/>
    <lineage>
        <taxon>Bacteria</taxon>
        <taxon>Bacillati</taxon>
        <taxon>Actinomycetota</taxon>
        <taxon>Actinomycetes</taxon>
        <taxon>Propionibacteriales</taxon>
        <taxon>Nocardioidaceae</taxon>
        <taxon>Nocardioides</taxon>
    </lineage>
</organism>
<gene>
    <name evidence="2" type="ORF">K8U61_11940</name>
</gene>
<dbReference type="InterPro" id="IPR005754">
    <property type="entry name" value="Sortase"/>
</dbReference>
<reference evidence="2 3" key="1">
    <citation type="submission" date="2021-09" db="EMBL/GenBank/DDBJ databases">
        <title>Whole genome sequence of Nocardioides sp. GBK3QG-3.</title>
        <authorList>
            <person name="Tuo L."/>
        </authorList>
    </citation>
    <scope>NUCLEOTIDE SEQUENCE [LARGE SCALE GENOMIC DNA]</scope>
    <source>
        <strain evidence="2 3">GBK3QG-3</strain>
    </source>
</reference>
<keyword evidence="3" id="KW-1185">Reference proteome</keyword>
<dbReference type="Gene3D" id="2.40.260.10">
    <property type="entry name" value="Sortase"/>
    <property type="match status" value="1"/>
</dbReference>
<dbReference type="InterPro" id="IPR042001">
    <property type="entry name" value="Sortase_F"/>
</dbReference>
<dbReference type="EMBL" id="JAIQZJ010000006">
    <property type="protein sequence ID" value="MBZ5738877.1"/>
    <property type="molecule type" value="Genomic_DNA"/>
</dbReference>
<protein>
    <submittedName>
        <fullName evidence="2">Class F sortase</fullName>
    </submittedName>
</protein>
<evidence type="ECO:0000256" key="1">
    <source>
        <dbReference type="ARBA" id="ARBA00022801"/>
    </source>
</evidence>